<proteinExistence type="inferred from homology"/>
<dbReference type="CDD" id="cd05301">
    <property type="entry name" value="GDH"/>
    <property type="match status" value="1"/>
</dbReference>
<dbReference type="AlphaFoldDB" id="A0A1F7W5M8"/>
<dbReference type="PROSITE" id="PS00671">
    <property type="entry name" value="D_2_HYDROXYACID_DH_3"/>
    <property type="match status" value="1"/>
</dbReference>
<evidence type="ECO:0000313" key="7">
    <source>
        <dbReference type="EMBL" id="OGL98101.1"/>
    </source>
</evidence>
<keyword evidence="2 4" id="KW-0560">Oxidoreductase</keyword>
<keyword evidence="3" id="KW-0520">NAD</keyword>
<dbReference type="GO" id="GO:0030267">
    <property type="term" value="F:glyoxylate reductase (NADPH) activity"/>
    <property type="evidence" value="ECO:0007669"/>
    <property type="project" value="TreeGrafter"/>
</dbReference>
<dbReference type="SUPFAM" id="SSF51735">
    <property type="entry name" value="NAD(P)-binding Rossmann-fold domains"/>
    <property type="match status" value="1"/>
</dbReference>
<evidence type="ECO:0000256" key="3">
    <source>
        <dbReference type="ARBA" id="ARBA00023027"/>
    </source>
</evidence>
<name>A0A1F7W5M8_9BACT</name>
<gene>
    <name evidence="7" type="ORF">A2304_03380</name>
</gene>
<dbReference type="PANTHER" id="PTHR10996:SF178">
    <property type="entry name" value="2-HYDROXYACID DEHYDROGENASE YGL185C-RELATED"/>
    <property type="match status" value="1"/>
</dbReference>
<evidence type="ECO:0000259" key="6">
    <source>
        <dbReference type="Pfam" id="PF02826"/>
    </source>
</evidence>
<dbReference type="GO" id="GO:0016618">
    <property type="term" value="F:hydroxypyruvate reductase [NAD(P)H] activity"/>
    <property type="evidence" value="ECO:0007669"/>
    <property type="project" value="TreeGrafter"/>
</dbReference>
<dbReference type="EMBL" id="MGFE01000023">
    <property type="protein sequence ID" value="OGL98101.1"/>
    <property type="molecule type" value="Genomic_DNA"/>
</dbReference>
<dbReference type="SUPFAM" id="SSF52283">
    <property type="entry name" value="Formate/glycerate dehydrogenase catalytic domain-like"/>
    <property type="match status" value="1"/>
</dbReference>
<dbReference type="PROSITE" id="PS00670">
    <property type="entry name" value="D_2_HYDROXYACID_DH_2"/>
    <property type="match status" value="1"/>
</dbReference>
<reference evidence="7 8" key="1">
    <citation type="journal article" date="2016" name="Nat. Commun.">
        <title>Thousands of microbial genomes shed light on interconnected biogeochemical processes in an aquifer system.</title>
        <authorList>
            <person name="Anantharaman K."/>
            <person name="Brown C.T."/>
            <person name="Hug L.A."/>
            <person name="Sharon I."/>
            <person name="Castelle C.J."/>
            <person name="Probst A.J."/>
            <person name="Thomas B.C."/>
            <person name="Singh A."/>
            <person name="Wilkins M.J."/>
            <person name="Karaoz U."/>
            <person name="Brodie E.L."/>
            <person name="Williams K.H."/>
            <person name="Hubbard S.S."/>
            <person name="Banfield J.F."/>
        </authorList>
    </citation>
    <scope>NUCLEOTIDE SEQUENCE [LARGE SCALE GENOMIC DNA]</scope>
</reference>
<sequence>MKPRIFVTRIIPDEGLKLLRRDKRVTVDVYEHDKIIPRTELLRRVKGATAILPILTDKIDAQLFDAAGPSLRMVANYAVGFDNVDLTEAAKRGIVVTNTPGLEIAETVAEHTIAFIFALAHRLVETDQFARDGKYHGWGPQMLLGTDVIGKTLGIIGTGKIGEGVVKRMYEGFGVKIVYNDVRRNETIEKEELATFMTLEGVLKTADFISLHVPLLPSTRHLIGAKQLKLMKKTAFLINTSRGPVIDEKALIAALQKKQIAGAGIDVYEHEPDIPLALRKLQNVVITPHTASATIETRQVMSRRAAENILAFLDGKTPPNAVKTQK</sequence>
<dbReference type="InterPro" id="IPR006140">
    <property type="entry name" value="D-isomer_DH_NAD-bd"/>
</dbReference>
<dbReference type="Pfam" id="PF00389">
    <property type="entry name" value="2-Hacid_dh"/>
    <property type="match status" value="1"/>
</dbReference>
<dbReference type="InterPro" id="IPR029753">
    <property type="entry name" value="D-isomer_DH_CS"/>
</dbReference>
<evidence type="ECO:0008006" key="9">
    <source>
        <dbReference type="Google" id="ProtNLM"/>
    </source>
</evidence>
<feature type="domain" description="D-isomer specific 2-hydroxyacid dehydrogenase catalytic" evidence="5">
    <location>
        <begin position="6"/>
        <end position="323"/>
    </location>
</feature>
<dbReference type="Gene3D" id="3.40.50.720">
    <property type="entry name" value="NAD(P)-binding Rossmann-like Domain"/>
    <property type="match status" value="2"/>
</dbReference>
<dbReference type="InterPro" id="IPR036291">
    <property type="entry name" value="NAD(P)-bd_dom_sf"/>
</dbReference>
<dbReference type="Proteomes" id="UP000176501">
    <property type="component" value="Unassembled WGS sequence"/>
</dbReference>
<dbReference type="InterPro" id="IPR050223">
    <property type="entry name" value="D-isomer_2-hydroxyacid_DH"/>
</dbReference>
<evidence type="ECO:0000256" key="2">
    <source>
        <dbReference type="ARBA" id="ARBA00023002"/>
    </source>
</evidence>
<feature type="domain" description="D-isomer specific 2-hydroxyacid dehydrogenase NAD-binding" evidence="6">
    <location>
        <begin position="113"/>
        <end position="291"/>
    </location>
</feature>
<evidence type="ECO:0000256" key="1">
    <source>
        <dbReference type="ARBA" id="ARBA00005854"/>
    </source>
</evidence>
<dbReference type="PANTHER" id="PTHR10996">
    <property type="entry name" value="2-HYDROXYACID DEHYDROGENASE-RELATED"/>
    <property type="match status" value="1"/>
</dbReference>
<protein>
    <recommendedName>
        <fullName evidence="9">D-glycerate dehydrogenase</fullName>
    </recommendedName>
</protein>
<accession>A0A1F7W5M8</accession>
<evidence type="ECO:0000256" key="4">
    <source>
        <dbReference type="RuleBase" id="RU003719"/>
    </source>
</evidence>
<comment type="similarity">
    <text evidence="1 4">Belongs to the D-isomer specific 2-hydroxyacid dehydrogenase family.</text>
</comment>
<evidence type="ECO:0000259" key="5">
    <source>
        <dbReference type="Pfam" id="PF00389"/>
    </source>
</evidence>
<organism evidence="7 8">
    <name type="scientific">Candidatus Uhrbacteria bacterium RIFOXYB2_FULL_57_15</name>
    <dbReference type="NCBI Taxonomy" id="1802422"/>
    <lineage>
        <taxon>Bacteria</taxon>
        <taxon>Candidatus Uhriibacteriota</taxon>
    </lineage>
</organism>
<dbReference type="GO" id="GO:0051287">
    <property type="term" value="F:NAD binding"/>
    <property type="evidence" value="ECO:0007669"/>
    <property type="project" value="InterPro"/>
</dbReference>
<dbReference type="Pfam" id="PF02826">
    <property type="entry name" value="2-Hacid_dh_C"/>
    <property type="match status" value="1"/>
</dbReference>
<dbReference type="FunFam" id="3.40.50.720:FF:000203">
    <property type="entry name" value="D-3-phosphoglycerate dehydrogenase (SerA)"/>
    <property type="match status" value="1"/>
</dbReference>
<evidence type="ECO:0000313" key="8">
    <source>
        <dbReference type="Proteomes" id="UP000176501"/>
    </source>
</evidence>
<comment type="caution">
    <text evidence="7">The sequence shown here is derived from an EMBL/GenBank/DDBJ whole genome shotgun (WGS) entry which is preliminary data.</text>
</comment>
<dbReference type="GO" id="GO:0005829">
    <property type="term" value="C:cytosol"/>
    <property type="evidence" value="ECO:0007669"/>
    <property type="project" value="TreeGrafter"/>
</dbReference>
<dbReference type="InterPro" id="IPR006139">
    <property type="entry name" value="D-isomer_2_OHA_DH_cat_dom"/>
</dbReference>